<dbReference type="InterPro" id="IPR007085">
    <property type="entry name" value="DNA/pantothenate-metab_flavo_C"/>
</dbReference>
<proteinExistence type="inferred from homology"/>
<dbReference type="eggNOG" id="KOG2728">
    <property type="taxonomic scope" value="Eukaryota"/>
</dbReference>
<gene>
    <name evidence="3" type="ORF">BE221DRAFT_187682</name>
</gene>
<accession>A0A1Y5I069</accession>
<dbReference type="PANTHER" id="PTHR12290">
    <property type="entry name" value="CORNICHON-RELATED"/>
    <property type="match status" value="1"/>
</dbReference>
<organism evidence="3">
    <name type="scientific">Ostreococcus tauri</name>
    <name type="common">Marine green alga</name>
    <dbReference type="NCBI Taxonomy" id="70448"/>
    <lineage>
        <taxon>Eukaryota</taxon>
        <taxon>Viridiplantae</taxon>
        <taxon>Chlorophyta</taxon>
        <taxon>Mamiellophyceae</taxon>
        <taxon>Mamiellales</taxon>
        <taxon>Bathycoccaceae</taxon>
        <taxon>Ostreococcus</taxon>
    </lineage>
</organism>
<dbReference type="InterPro" id="IPR035929">
    <property type="entry name" value="CoaB-like_sf"/>
</dbReference>
<sequence length="354" mass="38489">MSRDAVDASPSTSDAFFAADDAYVPRTALEKASRGQNFLLERWNAREKRNTDDDASSALAKTIVVVTSGGTTAPLERTQVRCVDNFSSGTRGARLVEELVARADVETVMLRREGSCAPHERIVIESATMSGESARVGRPSHALDALELVEGGDELRAKAAHRDATVRALRGVEAERDRLTVLTFKTLYEYLALLKATCETVEAEACRRGGRAVVVLAAAVSDFYVPWRDLPEHKIQSSAHTEVGLELTLKPVPKMLGEIKRVWCPSAFVASFKLETDVSILADKARQSLSRYGLDAVVANELTTRYDHVTIYTADGASKTLRRSDDPAVAGVEHGASSLDGQIVHELLRHAQSA</sequence>
<dbReference type="EMBL" id="KZ155838">
    <property type="protein sequence ID" value="OUS42928.1"/>
    <property type="molecule type" value="Genomic_DNA"/>
</dbReference>
<reference evidence="3" key="1">
    <citation type="submission" date="2017-04" db="EMBL/GenBank/DDBJ databases">
        <title>Population genomics of picophytoplankton unveils novel chromosome hypervariability.</title>
        <authorList>
            <consortium name="DOE Joint Genome Institute"/>
            <person name="Blanc-Mathieu R."/>
            <person name="Krasovec M."/>
            <person name="Hebrard M."/>
            <person name="Yau S."/>
            <person name="Desgranges E."/>
            <person name="Martin J."/>
            <person name="Schackwitz W."/>
            <person name="Kuo A."/>
            <person name="Salin G."/>
            <person name="Donnadieu C."/>
            <person name="Desdevises Y."/>
            <person name="Sanchez-Ferandin S."/>
            <person name="Moreau H."/>
            <person name="Rivals E."/>
            <person name="Grigoriev I.V."/>
            <person name="Grimsley N."/>
            <person name="Eyre-Walker A."/>
            <person name="Piganeau G."/>
        </authorList>
    </citation>
    <scope>NUCLEOTIDE SEQUENCE [LARGE SCALE GENOMIC DNA]</scope>
    <source>
        <strain evidence="3">RCC 1115</strain>
    </source>
</reference>
<comment type="similarity">
    <text evidence="1">Belongs to the PPC synthetase family.</text>
</comment>
<evidence type="ECO:0000313" key="3">
    <source>
        <dbReference type="EMBL" id="OUS42928.1"/>
    </source>
</evidence>
<evidence type="ECO:0000259" key="2">
    <source>
        <dbReference type="Pfam" id="PF04127"/>
    </source>
</evidence>
<protein>
    <submittedName>
        <fullName evidence="3">DNA/panthothenate metabolism flavo protein family protein</fullName>
    </submittedName>
</protein>
<evidence type="ECO:0000256" key="1">
    <source>
        <dbReference type="ARBA" id="ARBA00005703"/>
    </source>
</evidence>
<dbReference type="GO" id="GO:0015937">
    <property type="term" value="P:coenzyme A biosynthetic process"/>
    <property type="evidence" value="ECO:0007669"/>
    <property type="project" value="UniProtKB-ARBA"/>
</dbReference>
<dbReference type="Pfam" id="PF04127">
    <property type="entry name" value="DFP"/>
    <property type="match status" value="1"/>
</dbReference>
<dbReference type="AlphaFoldDB" id="A0A1Y5I069"/>
<dbReference type="GO" id="GO:0003824">
    <property type="term" value="F:catalytic activity"/>
    <property type="evidence" value="ECO:0007669"/>
    <property type="project" value="UniProtKB-ARBA"/>
</dbReference>
<name>A0A1Y5I069_OSTTA</name>
<dbReference type="Proteomes" id="UP000195557">
    <property type="component" value="Unassembled WGS sequence"/>
</dbReference>
<feature type="domain" description="DNA/pantothenate metabolism flavoprotein C-terminal" evidence="2">
    <location>
        <begin position="211"/>
        <end position="329"/>
    </location>
</feature>
<dbReference type="Gene3D" id="3.40.50.10300">
    <property type="entry name" value="CoaB-like"/>
    <property type="match status" value="1"/>
</dbReference>
<dbReference type="SUPFAM" id="SSF102645">
    <property type="entry name" value="CoaB-like"/>
    <property type="match status" value="1"/>
</dbReference>